<dbReference type="SMART" id="SM00612">
    <property type="entry name" value="Kelch"/>
    <property type="match status" value="1"/>
</dbReference>
<gene>
    <name evidence="4" type="ORF">OXD698_LOCUS51517</name>
</gene>
<evidence type="ECO:0000313" key="5">
    <source>
        <dbReference type="Proteomes" id="UP000663844"/>
    </source>
</evidence>
<dbReference type="SUPFAM" id="SSF117281">
    <property type="entry name" value="Kelch motif"/>
    <property type="match status" value="1"/>
</dbReference>
<dbReference type="PANTHER" id="PTHR46344">
    <property type="entry name" value="OS02G0202900 PROTEIN"/>
    <property type="match status" value="1"/>
</dbReference>
<evidence type="ECO:0000256" key="1">
    <source>
        <dbReference type="ARBA" id="ARBA00022441"/>
    </source>
</evidence>
<dbReference type="Proteomes" id="UP000663844">
    <property type="component" value="Unassembled WGS sequence"/>
</dbReference>
<dbReference type="Gene3D" id="2.130.10.80">
    <property type="entry name" value="Galactose oxidase/kelch, beta-propeller"/>
    <property type="match status" value="1"/>
</dbReference>
<keyword evidence="2" id="KW-0677">Repeat</keyword>
<dbReference type="Pfam" id="PF01344">
    <property type="entry name" value="Kelch_1"/>
    <property type="match status" value="1"/>
</dbReference>
<dbReference type="EMBL" id="CAJOAZ010026556">
    <property type="protein sequence ID" value="CAF4402113.1"/>
    <property type="molecule type" value="Genomic_DNA"/>
</dbReference>
<dbReference type="InterPro" id="IPR001480">
    <property type="entry name" value="Bulb-type_lectin_dom"/>
</dbReference>
<sequence length="95" mass="9705">IWTTTSTMRSARYSHTASILANGNVLVAGGLSGNGTALRSAELYNASTGLWTTVSNMSSARYYHTASILTNGNVLVVGGTADGSSALSSAEVYGL</sequence>
<accession>A0A820PF98</accession>
<feature type="domain" description="Bulb-type lectin" evidence="3">
    <location>
        <begin position="1"/>
        <end position="89"/>
    </location>
</feature>
<dbReference type="InterPro" id="IPR037293">
    <property type="entry name" value="Gal_Oxidase_central_sf"/>
</dbReference>
<evidence type="ECO:0000256" key="2">
    <source>
        <dbReference type="ARBA" id="ARBA00022737"/>
    </source>
</evidence>
<protein>
    <recommendedName>
        <fullName evidence="3">Bulb-type lectin domain-containing protein</fullName>
    </recommendedName>
</protein>
<dbReference type="InterPro" id="IPR015915">
    <property type="entry name" value="Kelch-typ_b-propeller"/>
</dbReference>
<dbReference type="InterPro" id="IPR006652">
    <property type="entry name" value="Kelch_1"/>
</dbReference>
<evidence type="ECO:0000259" key="3">
    <source>
        <dbReference type="PROSITE" id="PS50927"/>
    </source>
</evidence>
<organism evidence="4 5">
    <name type="scientific">Adineta steineri</name>
    <dbReference type="NCBI Taxonomy" id="433720"/>
    <lineage>
        <taxon>Eukaryota</taxon>
        <taxon>Metazoa</taxon>
        <taxon>Spiralia</taxon>
        <taxon>Gnathifera</taxon>
        <taxon>Rotifera</taxon>
        <taxon>Eurotatoria</taxon>
        <taxon>Bdelloidea</taxon>
        <taxon>Adinetida</taxon>
        <taxon>Adinetidae</taxon>
        <taxon>Adineta</taxon>
    </lineage>
</organism>
<reference evidence="4" key="1">
    <citation type="submission" date="2021-02" db="EMBL/GenBank/DDBJ databases">
        <authorList>
            <person name="Nowell W R."/>
        </authorList>
    </citation>
    <scope>NUCLEOTIDE SEQUENCE</scope>
</reference>
<dbReference type="AlphaFoldDB" id="A0A820PF98"/>
<proteinExistence type="predicted"/>
<name>A0A820PF98_9BILA</name>
<comment type="caution">
    <text evidence="4">The sequence shown here is derived from an EMBL/GenBank/DDBJ whole genome shotgun (WGS) entry which is preliminary data.</text>
</comment>
<dbReference type="PANTHER" id="PTHR46344:SF27">
    <property type="entry name" value="KELCH REPEAT SUPERFAMILY PROTEIN"/>
    <property type="match status" value="1"/>
</dbReference>
<feature type="non-terminal residue" evidence="4">
    <location>
        <position position="1"/>
    </location>
</feature>
<evidence type="ECO:0000313" key="4">
    <source>
        <dbReference type="EMBL" id="CAF4402113.1"/>
    </source>
</evidence>
<dbReference type="PROSITE" id="PS50927">
    <property type="entry name" value="BULB_LECTIN"/>
    <property type="match status" value="1"/>
</dbReference>
<keyword evidence="1" id="KW-0880">Kelch repeat</keyword>